<dbReference type="Gene3D" id="3.30.390.10">
    <property type="entry name" value="Enolase-like, N-terminal domain"/>
    <property type="match status" value="1"/>
</dbReference>
<reference evidence="7" key="1">
    <citation type="submission" date="2015-10" db="EMBL/GenBank/DDBJ databases">
        <authorList>
            <person name="Gilbert D.G."/>
        </authorList>
    </citation>
    <scope>NUCLEOTIDE SEQUENCE</scope>
</reference>
<dbReference type="InterPro" id="IPR029065">
    <property type="entry name" value="Enolase_C-like"/>
</dbReference>
<dbReference type="SUPFAM" id="SSF51604">
    <property type="entry name" value="Enolase C-terminal domain-like"/>
    <property type="match status" value="1"/>
</dbReference>
<keyword evidence="4" id="KW-0460">Magnesium</keyword>
<keyword evidence="3" id="KW-0479">Metal-binding</keyword>
<dbReference type="Pfam" id="PF13378">
    <property type="entry name" value="MR_MLE_C"/>
    <property type="match status" value="1"/>
</dbReference>
<dbReference type="EC" id="5.5.1.1" evidence="7"/>
<dbReference type="SUPFAM" id="SSF54826">
    <property type="entry name" value="Enolase N-terminal domain-like"/>
    <property type="match status" value="1"/>
</dbReference>
<comment type="cofactor">
    <cofactor evidence="1">
        <name>Mg(2+)</name>
        <dbReference type="ChEBI" id="CHEBI:18420"/>
    </cofactor>
</comment>
<comment type="similarity">
    <text evidence="2">Belongs to the mandelate racemase/muconate lactonizing enzyme family.</text>
</comment>
<evidence type="ECO:0000259" key="6">
    <source>
        <dbReference type="Pfam" id="PF13378"/>
    </source>
</evidence>
<sequence>MKIKKISVYQKDLPLSEPYWLSGGRLKFEVLDATFVKIETDSGHIGWGEGTPWGNTYVPAHGPGIRAGIETIASVLIGMDSRQNERIEYVMDKELPGHPYVKSPIDMACLDIAGQAAGLSLPDLLGGRYETGTRIMSSVSSGPPDYMMEIIEKYRKMGYCGHSVKVGGSDIELDIRRIRHIEQNRLEGERILYDVNRAWTRREASIVMNAVADLGVTFEQPCETTDDIKAVRAVTTSPISVDESLVSLNDMVRIAHEGIADVAGIKINRVGGLTKAKRIRDVAIAHGIQIYVMATGGSVLADAEAASLAQTIPDEFRLGCWACQDMLTVDVAPGRGPRSQHGELRIPDLPGLGFSPDESLLGKPVAVYAA</sequence>
<keyword evidence="7" id="KW-0413">Isomerase</keyword>
<feature type="domain" description="Enolase C-terminal" evidence="6">
    <location>
        <begin position="150"/>
        <end position="359"/>
    </location>
</feature>
<evidence type="ECO:0000256" key="3">
    <source>
        <dbReference type="ARBA" id="ARBA00022723"/>
    </source>
</evidence>
<dbReference type="Gene3D" id="3.20.20.120">
    <property type="entry name" value="Enolase-like C-terminal domain"/>
    <property type="match status" value="1"/>
</dbReference>
<evidence type="ECO:0000259" key="5">
    <source>
        <dbReference type="Pfam" id="PF02746"/>
    </source>
</evidence>
<dbReference type="GO" id="GO:0046872">
    <property type="term" value="F:metal ion binding"/>
    <property type="evidence" value="ECO:0007669"/>
    <property type="project" value="UniProtKB-KW"/>
</dbReference>
<gene>
    <name evidence="7" type="ORF">MGWOODY_XGa2156</name>
</gene>
<feature type="domain" description="Mandelate racemase/muconate lactonizing enzyme N-terminal" evidence="5">
    <location>
        <begin position="34"/>
        <end position="126"/>
    </location>
</feature>
<dbReference type="GO" id="GO:0018849">
    <property type="term" value="F:muconate cycloisomerase activity"/>
    <property type="evidence" value="ECO:0007669"/>
    <property type="project" value="UniProtKB-EC"/>
</dbReference>
<dbReference type="FunFam" id="3.30.390.10:FF:000009">
    <property type="entry name" value="Hydrophobic dipeptide epimerase"/>
    <property type="match status" value="1"/>
</dbReference>
<dbReference type="SFLD" id="SFLDG00180">
    <property type="entry name" value="muconate_cycloisomerase"/>
    <property type="match status" value="1"/>
</dbReference>
<evidence type="ECO:0000256" key="4">
    <source>
        <dbReference type="ARBA" id="ARBA00022842"/>
    </source>
</evidence>
<protein>
    <submittedName>
        <fullName evidence="7">Muconate cycloisomerase</fullName>
        <ecNumber evidence="7">5.5.1.1</ecNumber>
    </submittedName>
</protein>
<name>A0A160TW99_9ZZZZ</name>
<dbReference type="InterPro" id="IPR036849">
    <property type="entry name" value="Enolase-like_C_sf"/>
</dbReference>
<accession>A0A160TW99</accession>
<dbReference type="InterPro" id="IPR029017">
    <property type="entry name" value="Enolase-like_N"/>
</dbReference>
<dbReference type="AlphaFoldDB" id="A0A160TW99"/>
<dbReference type="SFLD" id="SFLDS00001">
    <property type="entry name" value="Enolase"/>
    <property type="match status" value="1"/>
</dbReference>
<dbReference type="PANTHER" id="PTHR48073:SF2">
    <property type="entry name" value="O-SUCCINYLBENZOATE SYNTHASE"/>
    <property type="match status" value="1"/>
</dbReference>
<evidence type="ECO:0000256" key="1">
    <source>
        <dbReference type="ARBA" id="ARBA00001946"/>
    </source>
</evidence>
<dbReference type="Pfam" id="PF02746">
    <property type="entry name" value="MR_MLE_N"/>
    <property type="match status" value="1"/>
</dbReference>
<organism evidence="7">
    <name type="scientific">hydrothermal vent metagenome</name>
    <dbReference type="NCBI Taxonomy" id="652676"/>
    <lineage>
        <taxon>unclassified sequences</taxon>
        <taxon>metagenomes</taxon>
        <taxon>ecological metagenomes</taxon>
    </lineage>
</organism>
<evidence type="ECO:0000313" key="7">
    <source>
        <dbReference type="EMBL" id="CUS55088.1"/>
    </source>
</evidence>
<dbReference type="InterPro" id="IPR013341">
    <property type="entry name" value="Mandelate_racemase_N_dom"/>
</dbReference>
<evidence type="ECO:0000256" key="2">
    <source>
        <dbReference type="ARBA" id="ARBA00008031"/>
    </source>
</evidence>
<dbReference type="EMBL" id="CZRL01000120">
    <property type="protein sequence ID" value="CUS55088.1"/>
    <property type="molecule type" value="Genomic_DNA"/>
</dbReference>
<proteinExistence type="inferred from homology"/>
<dbReference type="PANTHER" id="PTHR48073">
    <property type="entry name" value="O-SUCCINYLBENZOATE SYNTHASE-RELATED"/>
    <property type="match status" value="1"/>
</dbReference>